<evidence type="ECO:0000259" key="2">
    <source>
        <dbReference type="SMART" id="SM01257"/>
    </source>
</evidence>
<dbReference type="PANTHER" id="PTHR17469:SF14">
    <property type="entry name" value="PROTEIN ITPRID1"/>
    <property type="match status" value="1"/>
</dbReference>
<name>A0AAV2JKL3_KNICA</name>
<dbReference type="GO" id="GO:0005102">
    <property type="term" value="F:signaling receptor binding"/>
    <property type="evidence" value="ECO:0007669"/>
    <property type="project" value="InterPro"/>
</dbReference>
<evidence type="ECO:0000313" key="3">
    <source>
        <dbReference type="EMBL" id="CAL1576592.1"/>
    </source>
</evidence>
<dbReference type="SMART" id="SM01257">
    <property type="entry name" value="KRAP_IP3R_bind"/>
    <property type="match status" value="1"/>
</dbReference>
<dbReference type="InterPro" id="IPR043444">
    <property type="entry name" value="TESPA1-like"/>
</dbReference>
<protein>
    <recommendedName>
        <fullName evidence="2">ITPR-interacting domain-containing protein</fullName>
    </recommendedName>
</protein>
<organism evidence="3 4">
    <name type="scientific">Knipowitschia caucasica</name>
    <name type="common">Caucasian dwarf goby</name>
    <name type="synonym">Pomatoschistus caucasicus</name>
    <dbReference type="NCBI Taxonomy" id="637954"/>
    <lineage>
        <taxon>Eukaryota</taxon>
        <taxon>Metazoa</taxon>
        <taxon>Chordata</taxon>
        <taxon>Craniata</taxon>
        <taxon>Vertebrata</taxon>
        <taxon>Euteleostomi</taxon>
        <taxon>Actinopterygii</taxon>
        <taxon>Neopterygii</taxon>
        <taxon>Teleostei</taxon>
        <taxon>Neoteleostei</taxon>
        <taxon>Acanthomorphata</taxon>
        <taxon>Gobiaria</taxon>
        <taxon>Gobiiformes</taxon>
        <taxon>Gobioidei</taxon>
        <taxon>Gobiidae</taxon>
        <taxon>Gobiinae</taxon>
        <taxon>Knipowitschia</taxon>
    </lineage>
</organism>
<evidence type="ECO:0000313" key="4">
    <source>
        <dbReference type="Proteomes" id="UP001497482"/>
    </source>
</evidence>
<accession>A0AAV2JKL3</accession>
<keyword evidence="4" id="KW-1185">Reference proteome</keyword>
<feature type="region of interest" description="Disordered" evidence="1">
    <location>
        <begin position="339"/>
        <end position="361"/>
    </location>
</feature>
<dbReference type="EMBL" id="OZ035834">
    <property type="protein sequence ID" value="CAL1576592.1"/>
    <property type="molecule type" value="Genomic_DNA"/>
</dbReference>
<feature type="domain" description="ITPR-interacting" evidence="2">
    <location>
        <begin position="21"/>
        <end position="162"/>
    </location>
</feature>
<dbReference type="Proteomes" id="UP001497482">
    <property type="component" value="Chromosome 12"/>
</dbReference>
<dbReference type="InterPro" id="IPR029325">
    <property type="entry name" value="ITPR-bd"/>
</dbReference>
<proteinExistence type="predicted"/>
<gene>
    <name evidence="3" type="ORF">KC01_LOCUS8015</name>
</gene>
<reference evidence="3 4" key="1">
    <citation type="submission" date="2024-04" db="EMBL/GenBank/DDBJ databases">
        <authorList>
            <person name="Waldvogel A.-M."/>
            <person name="Schoenle A."/>
        </authorList>
    </citation>
    <scope>NUCLEOTIDE SEQUENCE [LARGE SCALE GENOMIC DNA]</scope>
</reference>
<sequence length="649" mass="72250">MNSSPLHESDQCHMMRGVSWPHLSSACSTSAEHANVAQTEPQHAEMELLWNDDPEELLLELGFGCDEPDLSGLIPARFINYQSQARGINLQVYLEAMKSRIDLENPDVSNRFRQLEVLQQVSVAFSSLAGNQKGLYTKDMSLEARERRKRMGMLLRRASKKSLSQLHRQANQEVSSAIVPKAPESMYGAEERKVAYRRVKRKDTVGISPFVEEEAGVQTPTPEAEAMTGSVRERNMDKALLRKKNLQMRESFEMEELGSFEDSSTIGQDLAGTHFARGLIRVNSCQSDSSGFLEDFLIPALPQDPSPASDLLKALSALSGGSTDSHSGVTTLQNTLCTSTTSDHAPEHHPQLSSSSSHIVQRKDVPYADNPKHVTLPRRFKLDTSDPFRAVQSWTNLHIQHNPKGTKSSNVPAHEWQSDDCLHRISREHESRPVSMDTGLWTKVQDEEVDRSGGHQSGPLCDHTCCKQSGQHHMRGQGELDTLLYHLQRFCCVLGLMEEHVTEEQAGVYSALSPHDRVCVEELLQLRQAVRQEAVELDKHLSDLGPHHDFRLIPKIVQLLEEQSLLCSQLHLFSLEALSPVSGALIPVPGPTHKRTVATQCSLQKGPHEAPGPPQVQAALSQQALGCAPAKDKRHLVGLLHRLRHSIRH</sequence>
<dbReference type="Pfam" id="PF14722">
    <property type="entry name" value="KRAP_IP3R_bind"/>
    <property type="match status" value="1"/>
</dbReference>
<dbReference type="AlphaFoldDB" id="A0AAV2JKL3"/>
<evidence type="ECO:0000256" key="1">
    <source>
        <dbReference type="SAM" id="MobiDB-lite"/>
    </source>
</evidence>
<dbReference type="PANTHER" id="PTHR17469">
    <property type="entry name" value="SPERM SPECIFIC ANTIGEN 2-RELATED"/>
    <property type="match status" value="1"/>
</dbReference>